<dbReference type="InterPro" id="IPR030489">
    <property type="entry name" value="TR_Rrf2-type_CS"/>
</dbReference>
<dbReference type="InterPro" id="IPR036390">
    <property type="entry name" value="WH_DNA-bd_sf"/>
</dbReference>
<accession>A0A098S0K1</accession>
<dbReference type="EMBL" id="JPOS01000083">
    <property type="protein sequence ID" value="KGE85854.1"/>
    <property type="molecule type" value="Genomic_DNA"/>
</dbReference>
<evidence type="ECO:0000313" key="1">
    <source>
        <dbReference type="EMBL" id="KGE85854.1"/>
    </source>
</evidence>
<dbReference type="SUPFAM" id="SSF46785">
    <property type="entry name" value="Winged helix' DNA-binding domain"/>
    <property type="match status" value="1"/>
</dbReference>
<reference evidence="1 2" key="1">
    <citation type="journal article" date="2014" name="Int. J. Syst. Evol. Microbiol.">
        <title>Phaeodactylibacter xiamenensis gen. nov., sp. nov., a member of the family Saprospiraceae isolated from the marine alga Phaeodactylum tricornutum.</title>
        <authorList>
            <person name="Chen Z.Jr."/>
            <person name="Lei X."/>
            <person name="Lai Q."/>
            <person name="Li Y."/>
            <person name="Zhang B."/>
            <person name="Zhang J."/>
            <person name="Zhang H."/>
            <person name="Yang L."/>
            <person name="Zheng W."/>
            <person name="Tian Y."/>
            <person name="Yu Z."/>
            <person name="Xu H.Jr."/>
            <person name="Zheng T."/>
        </authorList>
    </citation>
    <scope>NUCLEOTIDE SEQUENCE [LARGE SCALE GENOMIC DNA]</scope>
    <source>
        <strain evidence="1 2">KD52</strain>
    </source>
</reference>
<proteinExistence type="predicted"/>
<dbReference type="OrthoDB" id="9808360at2"/>
<dbReference type="STRING" id="1524460.IX84_24885"/>
<name>A0A098S0K1_9BACT</name>
<dbReference type="AlphaFoldDB" id="A0A098S0K1"/>
<keyword evidence="2" id="KW-1185">Reference proteome</keyword>
<dbReference type="NCBIfam" id="TIGR00738">
    <property type="entry name" value="rrf2_super"/>
    <property type="match status" value="1"/>
</dbReference>
<dbReference type="PROSITE" id="PS51197">
    <property type="entry name" value="HTH_RRF2_2"/>
    <property type="match status" value="1"/>
</dbReference>
<dbReference type="PANTHER" id="PTHR33221:SF15">
    <property type="entry name" value="HTH-TYPE TRANSCRIPTIONAL REGULATOR YWGB-RELATED"/>
    <property type="match status" value="1"/>
</dbReference>
<organism evidence="1 2">
    <name type="scientific">Phaeodactylibacter xiamenensis</name>
    <dbReference type="NCBI Taxonomy" id="1524460"/>
    <lineage>
        <taxon>Bacteria</taxon>
        <taxon>Pseudomonadati</taxon>
        <taxon>Bacteroidota</taxon>
        <taxon>Saprospiria</taxon>
        <taxon>Saprospirales</taxon>
        <taxon>Haliscomenobacteraceae</taxon>
        <taxon>Phaeodactylibacter</taxon>
    </lineage>
</organism>
<dbReference type="Pfam" id="PF02082">
    <property type="entry name" value="Rrf2"/>
    <property type="match status" value="1"/>
</dbReference>
<evidence type="ECO:0000313" key="2">
    <source>
        <dbReference type="Proteomes" id="UP000029736"/>
    </source>
</evidence>
<protein>
    <submittedName>
        <fullName evidence="1">Rrf2 family transcriptional regulator</fullName>
    </submittedName>
</protein>
<dbReference type="InterPro" id="IPR000944">
    <property type="entry name" value="Tscrpt_reg_Rrf2"/>
</dbReference>
<dbReference type="RefSeq" id="WP_044226733.1">
    <property type="nucleotide sequence ID" value="NZ_CAKZLC010000018.1"/>
</dbReference>
<gene>
    <name evidence="1" type="ORF">IX84_24885</name>
</gene>
<dbReference type="PANTHER" id="PTHR33221">
    <property type="entry name" value="WINGED HELIX-TURN-HELIX TRANSCRIPTIONAL REGULATOR, RRF2 FAMILY"/>
    <property type="match status" value="1"/>
</dbReference>
<comment type="caution">
    <text evidence="1">The sequence shown here is derived from an EMBL/GenBank/DDBJ whole genome shotgun (WGS) entry which is preliminary data.</text>
</comment>
<dbReference type="InterPro" id="IPR036388">
    <property type="entry name" value="WH-like_DNA-bd_sf"/>
</dbReference>
<dbReference type="GO" id="GO:0003700">
    <property type="term" value="F:DNA-binding transcription factor activity"/>
    <property type="evidence" value="ECO:0007669"/>
    <property type="project" value="TreeGrafter"/>
</dbReference>
<sequence>MFSKSCKYAIRAVLHLAAFTAEDRKIGVQALADSLEVPKHFLGKILQELSRQGIVSSAKGPTGGFFLSDADRQAPLSRVVEAIDGPEVFSSCILGLPVCGADNPCPLHFQALEYREALQEIIEDRSIAQVVEGALEKDLKL</sequence>
<dbReference type="Proteomes" id="UP000029736">
    <property type="component" value="Unassembled WGS sequence"/>
</dbReference>
<dbReference type="GO" id="GO:0005829">
    <property type="term" value="C:cytosol"/>
    <property type="evidence" value="ECO:0007669"/>
    <property type="project" value="TreeGrafter"/>
</dbReference>
<dbReference type="Gene3D" id="1.10.10.10">
    <property type="entry name" value="Winged helix-like DNA-binding domain superfamily/Winged helix DNA-binding domain"/>
    <property type="match status" value="1"/>
</dbReference>
<dbReference type="PROSITE" id="PS01332">
    <property type="entry name" value="HTH_RRF2_1"/>
    <property type="match status" value="1"/>
</dbReference>